<dbReference type="InterPro" id="IPR002018">
    <property type="entry name" value="CarbesteraseB"/>
</dbReference>
<keyword evidence="5" id="KW-0732">Signal</keyword>
<dbReference type="PANTHER" id="PTHR43918:SF4">
    <property type="entry name" value="CARBOXYLIC ESTER HYDROLASE"/>
    <property type="match status" value="1"/>
</dbReference>
<dbReference type="AlphaFoldDB" id="A0A9P0QBA1"/>
<dbReference type="Gene3D" id="3.40.50.1820">
    <property type="entry name" value="alpha/beta hydrolase"/>
    <property type="match status" value="1"/>
</dbReference>
<dbReference type="GO" id="GO:0052689">
    <property type="term" value="F:carboxylic ester hydrolase activity"/>
    <property type="evidence" value="ECO:0007669"/>
    <property type="project" value="UniProtKB-KW"/>
</dbReference>
<feature type="chain" id="PRO_5040176801" description="Carboxylesterase type B domain-containing protein" evidence="5">
    <location>
        <begin position="19"/>
        <end position="144"/>
    </location>
</feature>
<dbReference type="OrthoDB" id="6846267at2759"/>
<keyword evidence="8" id="KW-1185">Reference proteome</keyword>
<sequence length="144" mass="15978">MTKLGFFLVLFLSTAVLAEDVTVQLPVGTVKGLVKSTAKGVIFYSFQGIPYAEKPVGDLRFQAPVPKKKWEGIWDATKFGNICNQMSYTPPNQSEDCLFVNVYTPKPADEMPAELLKKAGIPLISVRTCGLWLFFIGHYLNSDI</sequence>
<evidence type="ECO:0000256" key="2">
    <source>
        <dbReference type="ARBA" id="ARBA00022487"/>
    </source>
</evidence>
<dbReference type="SUPFAM" id="SSF53474">
    <property type="entry name" value="alpha/beta-Hydrolases"/>
    <property type="match status" value="1"/>
</dbReference>
<organism evidence="7 8">
    <name type="scientific">Acanthoscelides obtectus</name>
    <name type="common">Bean weevil</name>
    <name type="synonym">Bruchus obtectus</name>
    <dbReference type="NCBI Taxonomy" id="200917"/>
    <lineage>
        <taxon>Eukaryota</taxon>
        <taxon>Metazoa</taxon>
        <taxon>Ecdysozoa</taxon>
        <taxon>Arthropoda</taxon>
        <taxon>Hexapoda</taxon>
        <taxon>Insecta</taxon>
        <taxon>Pterygota</taxon>
        <taxon>Neoptera</taxon>
        <taxon>Endopterygota</taxon>
        <taxon>Coleoptera</taxon>
        <taxon>Polyphaga</taxon>
        <taxon>Cucujiformia</taxon>
        <taxon>Chrysomeloidea</taxon>
        <taxon>Chrysomelidae</taxon>
        <taxon>Bruchinae</taxon>
        <taxon>Bruchini</taxon>
        <taxon>Acanthoscelides</taxon>
    </lineage>
</organism>
<keyword evidence="3" id="KW-0378">Hydrolase</keyword>
<feature type="signal peptide" evidence="5">
    <location>
        <begin position="1"/>
        <end position="18"/>
    </location>
</feature>
<dbReference type="Proteomes" id="UP001152888">
    <property type="component" value="Unassembled WGS sequence"/>
</dbReference>
<evidence type="ECO:0000259" key="6">
    <source>
        <dbReference type="Pfam" id="PF00135"/>
    </source>
</evidence>
<proteinExistence type="inferred from homology"/>
<gene>
    <name evidence="7" type="ORF">ACAOBT_LOCUS35364</name>
</gene>
<evidence type="ECO:0000313" key="7">
    <source>
        <dbReference type="EMBL" id="CAH2016444.1"/>
    </source>
</evidence>
<reference evidence="7" key="1">
    <citation type="submission" date="2022-03" db="EMBL/GenBank/DDBJ databases">
        <authorList>
            <person name="Sayadi A."/>
        </authorList>
    </citation>
    <scope>NUCLEOTIDE SEQUENCE</scope>
</reference>
<dbReference type="EMBL" id="CAKOFQ010008900">
    <property type="protein sequence ID" value="CAH2016444.1"/>
    <property type="molecule type" value="Genomic_DNA"/>
</dbReference>
<protein>
    <recommendedName>
        <fullName evidence="6">Carboxylesterase type B domain-containing protein</fullName>
    </recommendedName>
</protein>
<dbReference type="InterPro" id="IPR019819">
    <property type="entry name" value="Carboxylesterase_B_CS"/>
</dbReference>
<dbReference type="Pfam" id="PF00135">
    <property type="entry name" value="COesterase"/>
    <property type="match status" value="1"/>
</dbReference>
<evidence type="ECO:0000256" key="3">
    <source>
        <dbReference type="ARBA" id="ARBA00022801"/>
    </source>
</evidence>
<dbReference type="InterPro" id="IPR050654">
    <property type="entry name" value="AChE-related_enzymes"/>
</dbReference>
<feature type="domain" description="Carboxylesterase type B" evidence="6">
    <location>
        <begin position="21"/>
        <end position="109"/>
    </location>
</feature>
<evidence type="ECO:0000313" key="8">
    <source>
        <dbReference type="Proteomes" id="UP001152888"/>
    </source>
</evidence>
<evidence type="ECO:0000256" key="5">
    <source>
        <dbReference type="SAM" id="SignalP"/>
    </source>
</evidence>
<evidence type="ECO:0000256" key="1">
    <source>
        <dbReference type="ARBA" id="ARBA00005964"/>
    </source>
</evidence>
<dbReference type="PANTHER" id="PTHR43918">
    <property type="entry name" value="ACETYLCHOLINESTERASE"/>
    <property type="match status" value="1"/>
</dbReference>
<comment type="similarity">
    <text evidence="1">Belongs to the type-B carboxylesterase/lipase family.</text>
</comment>
<evidence type="ECO:0000256" key="4">
    <source>
        <dbReference type="ARBA" id="ARBA00023180"/>
    </source>
</evidence>
<accession>A0A9P0QBA1</accession>
<keyword evidence="2" id="KW-0719">Serine esterase</keyword>
<keyword evidence="4" id="KW-0325">Glycoprotein</keyword>
<comment type="caution">
    <text evidence="7">The sequence shown here is derived from an EMBL/GenBank/DDBJ whole genome shotgun (WGS) entry which is preliminary data.</text>
</comment>
<dbReference type="PROSITE" id="PS00941">
    <property type="entry name" value="CARBOXYLESTERASE_B_2"/>
    <property type="match status" value="1"/>
</dbReference>
<dbReference type="InterPro" id="IPR029058">
    <property type="entry name" value="AB_hydrolase_fold"/>
</dbReference>
<name>A0A9P0QBA1_ACAOB</name>